<dbReference type="SUPFAM" id="SSF46977">
    <property type="entry name" value="Succinate dehydrogenase/fumarate reductase flavoprotein C-terminal domain"/>
    <property type="match status" value="1"/>
</dbReference>
<evidence type="ECO:0000313" key="2">
    <source>
        <dbReference type="EMBL" id="MPN39309.1"/>
    </source>
</evidence>
<proteinExistence type="predicted"/>
<organism evidence="2">
    <name type="scientific">bioreactor metagenome</name>
    <dbReference type="NCBI Taxonomy" id="1076179"/>
    <lineage>
        <taxon>unclassified sequences</taxon>
        <taxon>metagenomes</taxon>
        <taxon>ecological metagenomes</taxon>
    </lineage>
</organism>
<sequence>MQKTAWDLLGPVRSEKSIIHAQHKIHDISEMKLMINSPTEMLLALEMKGLTDTAAAVADAALMRKDSLGTHFREND</sequence>
<protein>
    <recommendedName>
        <fullName evidence="1">Fumarate reductase/succinate dehydrogenase flavoprotein-like C-terminal domain-containing protein</fullName>
    </recommendedName>
</protein>
<feature type="domain" description="Fumarate reductase/succinate dehydrogenase flavoprotein-like C-terminal" evidence="1">
    <location>
        <begin position="1"/>
        <end position="74"/>
    </location>
</feature>
<evidence type="ECO:0000259" key="1">
    <source>
        <dbReference type="Pfam" id="PF02910"/>
    </source>
</evidence>
<dbReference type="InterPro" id="IPR015939">
    <property type="entry name" value="Fum_Rdtase/Succ_DH_flav-like_C"/>
</dbReference>
<dbReference type="InterPro" id="IPR037099">
    <property type="entry name" value="Fum_R/Succ_DH_flav-like_C_sf"/>
</dbReference>
<dbReference type="AlphaFoldDB" id="A0A645HM42"/>
<dbReference type="GO" id="GO:0016491">
    <property type="term" value="F:oxidoreductase activity"/>
    <property type="evidence" value="ECO:0007669"/>
    <property type="project" value="InterPro"/>
</dbReference>
<dbReference type="Gene3D" id="1.20.58.100">
    <property type="entry name" value="Fumarate reductase/succinate dehydrogenase flavoprotein-like, C-terminal domain"/>
    <property type="match status" value="1"/>
</dbReference>
<gene>
    <name evidence="2" type="ORF">SDC9_186837</name>
</gene>
<comment type="caution">
    <text evidence="2">The sequence shown here is derived from an EMBL/GenBank/DDBJ whole genome shotgun (WGS) entry which is preliminary data.</text>
</comment>
<dbReference type="EMBL" id="VSSQ01095050">
    <property type="protein sequence ID" value="MPN39309.1"/>
    <property type="molecule type" value="Genomic_DNA"/>
</dbReference>
<accession>A0A645HM42</accession>
<name>A0A645HM42_9ZZZZ</name>
<dbReference type="Pfam" id="PF02910">
    <property type="entry name" value="Succ_DH_flav_C"/>
    <property type="match status" value="1"/>
</dbReference>
<reference evidence="2" key="1">
    <citation type="submission" date="2019-08" db="EMBL/GenBank/DDBJ databases">
        <authorList>
            <person name="Kucharzyk K."/>
            <person name="Murdoch R.W."/>
            <person name="Higgins S."/>
            <person name="Loffler F."/>
        </authorList>
    </citation>
    <scope>NUCLEOTIDE SEQUENCE</scope>
</reference>